<feature type="compositionally biased region" description="Low complexity" evidence="1">
    <location>
        <begin position="101"/>
        <end position="110"/>
    </location>
</feature>
<organism evidence="2 3">
    <name type="scientific">Triparma columacea</name>
    <dbReference type="NCBI Taxonomy" id="722753"/>
    <lineage>
        <taxon>Eukaryota</taxon>
        <taxon>Sar</taxon>
        <taxon>Stramenopiles</taxon>
        <taxon>Ochrophyta</taxon>
        <taxon>Bolidophyceae</taxon>
        <taxon>Parmales</taxon>
        <taxon>Triparmaceae</taxon>
        <taxon>Triparma</taxon>
    </lineage>
</organism>
<dbReference type="AlphaFoldDB" id="A0A9W7G0U4"/>
<feature type="compositionally biased region" description="Polar residues" evidence="1">
    <location>
        <begin position="185"/>
        <end position="196"/>
    </location>
</feature>
<comment type="caution">
    <text evidence="2">The sequence shown here is derived from an EMBL/GenBank/DDBJ whole genome shotgun (WGS) entry which is preliminary data.</text>
</comment>
<dbReference type="OrthoDB" id="197501at2759"/>
<gene>
    <name evidence="2" type="ORF">TrCOL_g4204</name>
</gene>
<evidence type="ECO:0000256" key="1">
    <source>
        <dbReference type="SAM" id="MobiDB-lite"/>
    </source>
</evidence>
<proteinExistence type="predicted"/>
<feature type="region of interest" description="Disordered" evidence="1">
    <location>
        <begin position="185"/>
        <end position="220"/>
    </location>
</feature>
<protein>
    <submittedName>
        <fullName evidence="2">Uncharacterized protein</fullName>
    </submittedName>
</protein>
<name>A0A9W7G0U4_9STRA</name>
<feature type="compositionally biased region" description="Basic and acidic residues" evidence="1">
    <location>
        <begin position="117"/>
        <end position="128"/>
    </location>
</feature>
<evidence type="ECO:0000313" key="3">
    <source>
        <dbReference type="Proteomes" id="UP001165065"/>
    </source>
</evidence>
<feature type="region of interest" description="Disordered" evidence="1">
    <location>
        <begin position="95"/>
        <end position="128"/>
    </location>
</feature>
<dbReference type="EMBL" id="BRYA01000634">
    <property type="protein sequence ID" value="GMI26644.1"/>
    <property type="molecule type" value="Genomic_DNA"/>
</dbReference>
<reference evidence="3" key="1">
    <citation type="journal article" date="2023" name="Commun. Biol.">
        <title>Genome analysis of Parmales, the sister group of diatoms, reveals the evolutionary specialization of diatoms from phago-mixotrophs to photoautotrophs.</title>
        <authorList>
            <person name="Ban H."/>
            <person name="Sato S."/>
            <person name="Yoshikawa S."/>
            <person name="Yamada K."/>
            <person name="Nakamura Y."/>
            <person name="Ichinomiya M."/>
            <person name="Sato N."/>
            <person name="Blanc-Mathieu R."/>
            <person name="Endo H."/>
            <person name="Kuwata A."/>
            <person name="Ogata H."/>
        </authorList>
    </citation>
    <scope>NUCLEOTIDE SEQUENCE [LARGE SCALE GENOMIC DNA]</scope>
</reference>
<dbReference type="Proteomes" id="UP001165065">
    <property type="component" value="Unassembled WGS sequence"/>
</dbReference>
<feature type="region of interest" description="Disordered" evidence="1">
    <location>
        <begin position="1"/>
        <end position="83"/>
    </location>
</feature>
<accession>A0A9W7G0U4</accession>
<sequence length="291" mass="31771">MSHIKVPSPESVYRGSVPALSPVAPSMSRSKESLYSKESTTPKAVRADDDIPDYKNLLSNLSASVPPARSNPCTPTTTQPEPYLDILTNAGTSLSSKLGVSTSKKASGPPGKKKHSSKDEISGGWRDNEETVVVIPDLTHTGIRTSLTDMSGGNIGRHMKTAVTAVYPASDQRVLKNLLTQDMSQPISTASKTMRQVQRPKKSPSKASPGSFGGNTANTPTRSVVLVNTFTMEDPFINSRGVRESPTKVHELVYNRRMQLPHSRRKTRFAMEILKKMKEDKEEFSASIPMM</sequence>
<feature type="compositionally biased region" description="Polar residues" evidence="1">
    <location>
        <begin position="71"/>
        <end position="80"/>
    </location>
</feature>
<evidence type="ECO:0000313" key="2">
    <source>
        <dbReference type="EMBL" id="GMI26644.1"/>
    </source>
</evidence>
<keyword evidence="3" id="KW-1185">Reference proteome</keyword>